<dbReference type="PANTHER" id="PTHR47055:SF3">
    <property type="entry name" value="PHORBOL-ESTER_DAG-TYPE DOMAIN-CONTAINING PROTEIN"/>
    <property type="match status" value="1"/>
</dbReference>
<protein>
    <recommendedName>
        <fullName evidence="1">PiggyBac transposable element-derived protein domain-containing protein</fullName>
    </recommendedName>
</protein>
<dbReference type="AlphaFoldDB" id="A0A8K0K820"/>
<dbReference type="InterPro" id="IPR052638">
    <property type="entry name" value="PiggyBac_TE-derived"/>
</dbReference>
<dbReference type="Proteomes" id="UP000792457">
    <property type="component" value="Unassembled WGS sequence"/>
</dbReference>
<proteinExistence type="predicted"/>
<feature type="domain" description="PiggyBac transposable element-derived protein" evidence="1">
    <location>
        <begin position="2"/>
        <end position="162"/>
    </location>
</feature>
<name>A0A8K0K820_LADFU</name>
<evidence type="ECO:0000259" key="1">
    <source>
        <dbReference type="Pfam" id="PF13843"/>
    </source>
</evidence>
<keyword evidence="3" id="KW-1185">Reference proteome</keyword>
<comment type="caution">
    <text evidence="2">The sequence shown here is derived from an EMBL/GenBank/DDBJ whole genome shotgun (WGS) entry which is preliminary data.</text>
</comment>
<dbReference type="PANTHER" id="PTHR47055">
    <property type="entry name" value="DDE_TNP_1_7 DOMAIN-CONTAINING PROTEIN"/>
    <property type="match status" value="1"/>
</dbReference>
<gene>
    <name evidence="2" type="ORF">J437_LFUL009550</name>
</gene>
<accession>A0A8K0K820</accession>
<evidence type="ECO:0000313" key="2">
    <source>
        <dbReference type="EMBL" id="KAG8229568.1"/>
    </source>
</evidence>
<sequence>MEQTNTYAQPRGNHGFSVRIEDIYSVVGILLFSGYHSLPRRLMHCRTEDYCDVKIIRETCRRNRFDEILRFLHLPDNSKADLIDRLYKVRPLFEFLNKNFKIVPPMENCSVDESIFPYYGRNGAKQFVWGKPIHFGFKPWCLAESSGYLINAEPYEGASTKLPKILLGRGGDVVV</sequence>
<dbReference type="OrthoDB" id="6675168at2759"/>
<organism evidence="2 3">
    <name type="scientific">Ladona fulva</name>
    <name type="common">Scarce chaser dragonfly</name>
    <name type="synonym">Libellula fulva</name>
    <dbReference type="NCBI Taxonomy" id="123851"/>
    <lineage>
        <taxon>Eukaryota</taxon>
        <taxon>Metazoa</taxon>
        <taxon>Ecdysozoa</taxon>
        <taxon>Arthropoda</taxon>
        <taxon>Hexapoda</taxon>
        <taxon>Insecta</taxon>
        <taxon>Pterygota</taxon>
        <taxon>Palaeoptera</taxon>
        <taxon>Odonata</taxon>
        <taxon>Epiprocta</taxon>
        <taxon>Anisoptera</taxon>
        <taxon>Libelluloidea</taxon>
        <taxon>Libellulidae</taxon>
        <taxon>Ladona</taxon>
    </lineage>
</organism>
<reference evidence="2" key="1">
    <citation type="submission" date="2013-04" db="EMBL/GenBank/DDBJ databases">
        <authorList>
            <person name="Qu J."/>
            <person name="Murali S.C."/>
            <person name="Bandaranaike D."/>
            <person name="Bellair M."/>
            <person name="Blankenburg K."/>
            <person name="Chao H."/>
            <person name="Dinh H."/>
            <person name="Doddapaneni H."/>
            <person name="Downs B."/>
            <person name="Dugan-Rocha S."/>
            <person name="Elkadiri S."/>
            <person name="Gnanaolivu R.D."/>
            <person name="Hernandez B."/>
            <person name="Javaid M."/>
            <person name="Jayaseelan J.C."/>
            <person name="Lee S."/>
            <person name="Li M."/>
            <person name="Ming W."/>
            <person name="Munidasa M."/>
            <person name="Muniz J."/>
            <person name="Nguyen L."/>
            <person name="Ongeri F."/>
            <person name="Osuji N."/>
            <person name="Pu L.-L."/>
            <person name="Puazo M."/>
            <person name="Qu C."/>
            <person name="Quiroz J."/>
            <person name="Raj R."/>
            <person name="Weissenberger G."/>
            <person name="Xin Y."/>
            <person name="Zou X."/>
            <person name="Han Y."/>
            <person name="Richards S."/>
            <person name="Worley K."/>
            <person name="Muzny D."/>
            <person name="Gibbs R."/>
        </authorList>
    </citation>
    <scope>NUCLEOTIDE SEQUENCE</scope>
    <source>
        <strain evidence="2">Sampled in the wild</strain>
    </source>
</reference>
<evidence type="ECO:0000313" key="3">
    <source>
        <dbReference type="Proteomes" id="UP000792457"/>
    </source>
</evidence>
<dbReference type="GO" id="GO:0043565">
    <property type="term" value="F:sequence-specific DNA binding"/>
    <property type="evidence" value="ECO:0007669"/>
    <property type="project" value="TreeGrafter"/>
</dbReference>
<dbReference type="InterPro" id="IPR029526">
    <property type="entry name" value="PGBD"/>
</dbReference>
<reference evidence="2" key="2">
    <citation type="submission" date="2017-10" db="EMBL/GenBank/DDBJ databases">
        <title>Ladona fulva Genome sequencing and assembly.</title>
        <authorList>
            <person name="Murali S."/>
            <person name="Richards S."/>
            <person name="Bandaranaike D."/>
            <person name="Bellair M."/>
            <person name="Blankenburg K."/>
            <person name="Chao H."/>
            <person name="Dinh H."/>
            <person name="Doddapaneni H."/>
            <person name="Dugan-Rocha S."/>
            <person name="Elkadiri S."/>
            <person name="Gnanaolivu R."/>
            <person name="Hernandez B."/>
            <person name="Skinner E."/>
            <person name="Javaid M."/>
            <person name="Lee S."/>
            <person name="Li M."/>
            <person name="Ming W."/>
            <person name="Munidasa M."/>
            <person name="Muniz J."/>
            <person name="Nguyen L."/>
            <person name="Hughes D."/>
            <person name="Osuji N."/>
            <person name="Pu L.-L."/>
            <person name="Puazo M."/>
            <person name="Qu C."/>
            <person name="Quiroz J."/>
            <person name="Raj R."/>
            <person name="Weissenberger G."/>
            <person name="Xin Y."/>
            <person name="Zou X."/>
            <person name="Han Y."/>
            <person name="Worley K."/>
            <person name="Muzny D."/>
            <person name="Gibbs R."/>
        </authorList>
    </citation>
    <scope>NUCLEOTIDE SEQUENCE</scope>
    <source>
        <strain evidence="2">Sampled in the wild</strain>
    </source>
</reference>
<dbReference type="EMBL" id="KZ308435">
    <property type="protein sequence ID" value="KAG8229568.1"/>
    <property type="molecule type" value="Genomic_DNA"/>
</dbReference>
<dbReference type="Pfam" id="PF13843">
    <property type="entry name" value="DDE_Tnp_1_7"/>
    <property type="match status" value="1"/>
</dbReference>